<reference evidence="12" key="1">
    <citation type="journal article" date="2012" name="PLoS Negl. Trop. Dis.">
        <title>A systematically improved high quality genome and transcriptome of the human blood fluke Schistosoma mansoni.</title>
        <authorList>
            <person name="Protasio A.V."/>
            <person name="Tsai I.J."/>
            <person name="Babbage A."/>
            <person name="Nichol S."/>
            <person name="Hunt M."/>
            <person name="Aslett M.A."/>
            <person name="De Silva N."/>
            <person name="Velarde G.S."/>
            <person name="Anderson T.J."/>
            <person name="Clark R.C."/>
            <person name="Davidson C."/>
            <person name="Dillon G.P."/>
            <person name="Holroyd N.E."/>
            <person name="LoVerde P.T."/>
            <person name="Lloyd C."/>
            <person name="McQuillan J."/>
            <person name="Oliveira G."/>
            <person name="Otto T.D."/>
            <person name="Parker-Manuel S.J."/>
            <person name="Quail M.A."/>
            <person name="Wilson R.A."/>
            <person name="Zerlotini A."/>
            <person name="Dunne D.W."/>
            <person name="Berriman M."/>
        </authorList>
    </citation>
    <scope>NUCLEOTIDE SEQUENCE [LARGE SCALE GENOMIC DNA]</scope>
    <source>
        <strain evidence="12">Puerto Rican</strain>
    </source>
</reference>
<evidence type="ECO:0000259" key="11">
    <source>
        <dbReference type="PROSITE" id="PS51767"/>
    </source>
</evidence>
<keyword evidence="4 9" id="KW-0378">Hydrolase</keyword>
<evidence type="ECO:0000256" key="5">
    <source>
        <dbReference type="ARBA" id="ARBA00023157"/>
    </source>
</evidence>
<dbReference type="InterPro" id="IPR001969">
    <property type="entry name" value="Aspartic_peptidase_AS"/>
</dbReference>
<dbReference type="PROSITE" id="PS51767">
    <property type="entry name" value="PEPTIDASE_A1"/>
    <property type="match status" value="1"/>
</dbReference>
<dbReference type="GeneID" id="8355435"/>
<accession>G4VFY7</accession>
<dbReference type="InterPro" id="IPR021109">
    <property type="entry name" value="Peptidase_aspartic_dom_sf"/>
</dbReference>
<dbReference type="CTD" id="8355435"/>
<feature type="active site" evidence="7">
    <location>
        <position position="95"/>
    </location>
</feature>
<dbReference type="InParanoid" id="G4VFY7"/>
<dbReference type="OrthoDB" id="771136at2759"/>
<dbReference type="Proteomes" id="UP000008854">
    <property type="component" value="Unassembled WGS sequence"/>
</dbReference>
<evidence type="ECO:0000256" key="8">
    <source>
        <dbReference type="PIRSR" id="PIRSR601461-2"/>
    </source>
</evidence>
<comment type="similarity">
    <text evidence="1 9">Belongs to the peptidase A1 family.</text>
</comment>
<evidence type="ECO:0000313" key="12">
    <source>
        <dbReference type="Proteomes" id="UP000008854"/>
    </source>
</evidence>
<dbReference type="Gene3D" id="2.60.40.1960">
    <property type="match status" value="1"/>
</dbReference>
<organism evidence="12 13">
    <name type="scientific">Schistosoma mansoni</name>
    <name type="common">Blood fluke</name>
    <dbReference type="NCBI Taxonomy" id="6183"/>
    <lineage>
        <taxon>Eukaryota</taxon>
        <taxon>Metazoa</taxon>
        <taxon>Spiralia</taxon>
        <taxon>Lophotrochozoa</taxon>
        <taxon>Platyhelminthes</taxon>
        <taxon>Trematoda</taxon>
        <taxon>Digenea</taxon>
        <taxon>Strigeidida</taxon>
        <taxon>Schistosomatoidea</taxon>
        <taxon>Schistosomatidae</taxon>
        <taxon>Schistosoma</taxon>
    </lineage>
</organism>
<proteinExistence type="inferred from homology"/>
<dbReference type="PANTHER" id="PTHR47966">
    <property type="entry name" value="BETA-SITE APP-CLEAVING ENZYME, ISOFORM A-RELATED"/>
    <property type="match status" value="1"/>
</dbReference>
<feature type="disulfide bond" evidence="8">
    <location>
        <begin position="108"/>
        <end position="115"/>
    </location>
</feature>
<dbReference type="GO" id="GO:0004190">
    <property type="term" value="F:aspartic-type endopeptidase activity"/>
    <property type="evidence" value="ECO:0007669"/>
    <property type="project" value="UniProtKB-KW"/>
</dbReference>
<dbReference type="STRING" id="6183.G4VFY7"/>
<evidence type="ECO:0000256" key="9">
    <source>
        <dbReference type="RuleBase" id="RU000454"/>
    </source>
</evidence>
<dbReference type="AlphaFoldDB" id="G4VFY7"/>
<dbReference type="MEROPS" id="A01.053"/>
<dbReference type="GO" id="GO:0006508">
    <property type="term" value="P:proteolysis"/>
    <property type="evidence" value="ECO:0007669"/>
    <property type="project" value="UniProtKB-KW"/>
</dbReference>
<keyword evidence="5 8" id="KW-1015">Disulfide bond</keyword>
<feature type="disulfide bond" evidence="8">
    <location>
        <begin position="316"/>
        <end position="353"/>
    </location>
</feature>
<dbReference type="PhylomeDB" id="G4VFY7"/>
<evidence type="ECO:0000256" key="1">
    <source>
        <dbReference type="ARBA" id="ARBA00007447"/>
    </source>
</evidence>
<dbReference type="HOGENOM" id="CLU_013253_3_2_1"/>
<dbReference type="OMA" id="HHYDIST"/>
<dbReference type="PANTHER" id="PTHR47966:SF51">
    <property type="entry name" value="BETA-SITE APP-CLEAVING ENZYME, ISOFORM A-RELATED"/>
    <property type="match status" value="1"/>
</dbReference>
<keyword evidence="6" id="KW-0325">Glycoprotein</keyword>
<evidence type="ECO:0000256" key="7">
    <source>
        <dbReference type="PIRSR" id="PIRSR601461-1"/>
    </source>
</evidence>
<dbReference type="Pfam" id="PF00026">
    <property type="entry name" value="Asp"/>
    <property type="match status" value="1"/>
</dbReference>
<evidence type="ECO:0000256" key="3">
    <source>
        <dbReference type="ARBA" id="ARBA00022750"/>
    </source>
</evidence>
<keyword evidence="10" id="KW-0732">Signal</keyword>
<sequence>MILFKVFILLLPFFVHSESITRIRLYSSHHLNLSYYPLNYQWNLSVKQFINKWLQRLTSSKNGIDIEYLENYQNIEYYGEISIGTPPQIFHVIFDTGSPYLWIPSKKCDPSNLACQLHHKYDSSKSLTYKPNGALFYVQYGTGTASGFLSSDCVHIGSLNIVDQTFGEVINQPGKVFVNFHFDGIMGMGFQQTSQNSNPTPIFMNMIEQNLVDKPLFAVYLNLNEDKTTSGEIMFGGIDDRYYTGNLTYSDVVSEEYWMINIDGISINGEIFCPSGSTALIDTGTALISGPTEKINNINKYLGSIQMSNNEYIVDCNKIQKLPIIEIKINGKSIQLKADDYIVEKVSNGSRICRTCFIGTDFPSGPLWIFGDVFLRKVYTVFDFGQRRVGIADVAANVKSL</sequence>
<feature type="chain" id="PRO_5030171995" evidence="10">
    <location>
        <begin position="18"/>
        <end position="401"/>
    </location>
</feature>
<dbReference type="SMR" id="G4VFY7"/>
<dbReference type="eggNOG" id="KOG1339">
    <property type="taxonomic scope" value="Eukaryota"/>
</dbReference>
<dbReference type="FunFam" id="2.40.70.10:FF:000002">
    <property type="entry name" value="Vacuolar aspartic proteinase"/>
    <property type="match status" value="1"/>
</dbReference>
<protein>
    <submittedName>
        <fullName evidence="13">Subfamily A1A unassigned peptidase (A01 family)</fullName>
    </submittedName>
</protein>
<dbReference type="InterPro" id="IPR001461">
    <property type="entry name" value="Aspartic_peptidase_A1"/>
</dbReference>
<dbReference type="ExpressionAtlas" id="G4VFY7">
    <property type="expression patterns" value="baseline"/>
</dbReference>
<dbReference type="WBParaSite" id="Smp_136730.1">
    <property type="protein sequence ID" value="Smp_136730.1"/>
    <property type="gene ID" value="Smp_136730"/>
</dbReference>
<dbReference type="KEGG" id="smm:Smp_136730"/>
<feature type="domain" description="Peptidase A1" evidence="11">
    <location>
        <begin position="77"/>
        <end position="392"/>
    </location>
</feature>
<evidence type="ECO:0000256" key="2">
    <source>
        <dbReference type="ARBA" id="ARBA00022670"/>
    </source>
</evidence>
<evidence type="ECO:0000256" key="4">
    <source>
        <dbReference type="ARBA" id="ARBA00022801"/>
    </source>
</evidence>
<evidence type="ECO:0000256" key="6">
    <source>
        <dbReference type="ARBA" id="ARBA00023180"/>
    </source>
</evidence>
<evidence type="ECO:0000313" key="13">
    <source>
        <dbReference type="WBParaSite" id="Smp_136730.1"/>
    </source>
</evidence>
<keyword evidence="3 9" id="KW-0064">Aspartyl protease</keyword>
<dbReference type="Gene3D" id="2.40.70.10">
    <property type="entry name" value="Acid Proteases"/>
    <property type="match status" value="2"/>
</dbReference>
<dbReference type="SUPFAM" id="SSF50630">
    <property type="entry name" value="Acid proteases"/>
    <property type="match status" value="1"/>
</dbReference>
<dbReference type="PROSITE" id="PS00141">
    <property type="entry name" value="ASP_PROTEASE"/>
    <property type="match status" value="2"/>
</dbReference>
<reference evidence="13" key="2">
    <citation type="submission" date="2018-12" db="UniProtKB">
        <authorList>
            <consortium name="WormBaseParasite"/>
        </authorList>
    </citation>
    <scope>IDENTIFICATION</scope>
    <source>
        <strain evidence="13">Puerto Rican</strain>
    </source>
</reference>
<dbReference type="FunFam" id="2.40.70.10:FF:000004">
    <property type="entry name" value="Pepsin A"/>
    <property type="match status" value="1"/>
</dbReference>
<feature type="signal peptide" evidence="10">
    <location>
        <begin position="1"/>
        <end position="17"/>
    </location>
</feature>
<keyword evidence="2 9" id="KW-0645">Protease</keyword>
<feature type="active site" evidence="7">
    <location>
        <position position="282"/>
    </location>
</feature>
<keyword evidence="12" id="KW-1185">Reference proteome</keyword>
<dbReference type="RefSeq" id="XP_018651454.1">
    <property type="nucleotide sequence ID" value="XM_018799690.1"/>
</dbReference>
<evidence type="ECO:0000256" key="10">
    <source>
        <dbReference type="SAM" id="SignalP"/>
    </source>
</evidence>
<name>G4VFY7_SCHMA</name>
<dbReference type="PRINTS" id="PR00792">
    <property type="entry name" value="PEPSIN"/>
</dbReference>
<dbReference type="InterPro" id="IPR033121">
    <property type="entry name" value="PEPTIDASE_A1"/>
</dbReference>